<comment type="caution">
    <text evidence="1">The sequence shown here is derived from an EMBL/GenBank/DDBJ whole genome shotgun (WGS) entry which is preliminary data.</text>
</comment>
<proteinExistence type="predicted"/>
<accession>A0A5B7I8G8</accession>
<protein>
    <submittedName>
        <fullName evidence="1">Uncharacterized protein</fullName>
    </submittedName>
</protein>
<evidence type="ECO:0000313" key="2">
    <source>
        <dbReference type="Proteomes" id="UP000324222"/>
    </source>
</evidence>
<dbReference type="EMBL" id="VSRR010055063">
    <property type="protein sequence ID" value="MPC80810.1"/>
    <property type="molecule type" value="Genomic_DNA"/>
</dbReference>
<sequence length="28" mass="3168">MDLKFHVSVPVTSGLLKILMHFGHPHLI</sequence>
<dbReference type="Proteomes" id="UP000324222">
    <property type="component" value="Unassembled WGS sequence"/>
</dbReference>
<evidence type="ECO:0000313" key="1">
    <source>
        <dbReference type="EMBL" id="MPC80810.1"/>
    </source>
</evidence>
<name>A0A5B7I8G8_PORTR</name>
<reference evidence="1 2" key="1">
    <citation type="submission" date="2019-05" db="EMBL/GenBank/DDBJ databases">
        <title>Another draft genome of Portunus trituberculatus and its Hox gene families provides insights of decapod evolution.</title>
        <authorList>
            <person name="Jeong J.-H."/>
            <person name="Song I."/>
            <person name="Kim S."/>
            <person name="Choi T."/>
            <person name="Kim D."/>
            <person name="Ryu S."/>
            <person name="Kim W."/>
        </authorList>
    </citation>
    <scope>NUCLEOTIDE SEQUENCE [LARGE SCALE GENOMIC DNA]</scope>
    <source>
        <tissue evidence="1">Muscle</tissue>
    </source>
</reference>
<gene>
    <name evidence="1" type="ORF">E2C01_075403</name>
</gene>
<organism evidence="1 2">
    <name type="scientific">Portunus trituberculatus</name>
    <name type="common">Swimming crab</name>
    <name type="synonym">Neptunus trituberculatus</name>
    <dbReference type="NCBI Taxonomy" id="210409"/>
    <lineage>
        <taxon>Eukaryota</taxon>
        <taxon>Metazoa</taxon>
        <taxon>Ecdysozoa</taxon>
        <taxon>Arthropoda</taxon>
        <taxon>Crustacea</taxon>
        <taxon>Multicrustacea</taxon>
        <taxon>Malacostraca</taxon>
        <taxon>Eumalacostraca</taxon>
        <taxon>Eucarida</taxon>
        <taxon>Decapoda</taxon>
        <taxon>Pleocyemata</taxon>
        <taxon>Brachyura</taxon>
        <taxon>Eubrachyura</taxon>
        <taxon>Portunoidea</taxon>
        <taxon>Portunidae</taxon>
        <taxon>Portuninae</taxon>
        <taxon>Portunus</taxon>
    </lineage>
</organism>
<keyword evidence="2" id="KW-1185">Reference proteome</keyword>
<dbReference type="AlphaFoldDB" id="A0A5B7I8G8"/>